<comment type="caution">
    <text evidence="2">The sequence shown here is derived from an EMBL/GenBank/DDBJ whole genome shotgun (WGS) entry which is preliminary data.</text>
</comment>
<organism evidence="2 3">
    <name type="scientific">Streptomyces gamaensis</name>
    <dbReference type="NCBI Taxonomy" id="1763542"/>
    <lineage>
        <taxon>Bacteria</taxon>
        <taxon>Bacillati</taxon>
        <taxon>Actinomycetota</taxon>
        <taxon>Actinomycetes</taxon>
        <taxon>Kitasatosporales</taxon>
        <taxon>Streptomycetaceae</taxon>
        <taxon>Streptomyces</taxon>
    </lineage>
</organism>
<sequence>MPNELVHVSPPTRSTRQPGPVHRHRPRPQQPAGPTAEQDSLPWRLVERLDLWPVVEAVDSAEGAVERSGVELPAIGGAGLALGLYHLPLLGGGWPALGAAGALAFHRSTWAPLAGGATALVGSGLLGPWGGVALPLMYAARNVDVGRAAGLAGGLPGVGAVTGAVRGGLERAGVDPAGFGELLRLLGQGAGAAAAQAGEHVATAGLAAADCLGTWARGLFSAAANGDRLAWQLIDHWNLWPLAEAVGWAEGAVERSGVELPAVGGAGVAWGLYHLPVLGGGWPALGAAGALAFHRSNWAPFAGGLAAFAGSRWLGPWSGLALPLAYAARNVDAGDLAERIAEMPGAGVVARAGSGALRRAGLDPEGVQALLGQGAGAVAHVGEHAVRAVLAAAEWLRSLTPAGLVDLFGAWDVVDAAGDWLDGEDFRYGSLLTTRPFTAVGGIFPVLDLPRISDVPARGSLHAGFEPTSETVRTVMEARARGVDTATLRQENERAELDRFWASLILADRRRLRALNKELSSSQEPLAQQKTDLLQAYEAITKVAFLGYPEYCKTVSDGFIMWDKRYKKAQKTRDFPNASVYWEQREGYRAQLNALEKFDRDEAKRLGTVLAVHKGLGEGKFWVARSRADLRKRTGQLTKTRDLLLHYQGMSGAEDCSPDLRALLERVRQELDICDAVVFLHKPGGIGSARQARISYQEAVDEGEETARSLRKELHLFRTFCLSHKAKECEETLREVERRLEADRKNLAGITRILECVDSPEFARHPLRSLVPSSALTAQ</sequence>
<accession>A0ABW0YYN7</accession>
<protein>
    <submittedName>
        <fullName evidence="2">Uncharacterized protein</fullName>
    </submittedName>
</protein>
<evidence type="ECO:0000313" key="3">
    <source>
        <dbReference type="Proteomes" id="UP001596083"/>
    </source>
</evidence>
<dbReference type="EMBL" id="JBHSPB010000006">
    <property type="protein sequence ID" value="MFC5720887.1"/>
    <property type="molecule type" value="Genomic_DNA"/>
</dbReference>
<evidence type="ECO:0000256" key="1">
    <source>
        <dbReference type="SAM" id="MobiDB-lite"/>
    </source>
</evidence>
<proteinExistence type="predicted"/>
<gene>
    <name evidence="2" type="ORF">ACFP1Z_11990</name>
</gene>
<dbReference type="RefSeq" id="WP_390316078.1">
    <property type="nucleotide sequence ID" value="NZ_JBHSPB010000006.1"/>
</dbReference>
<keyword evidence="3" id="KW-1185">Reference proteome</keyword>
<dbReference type="Proteomes" id="UP001596083">
    <property type="component" value="Unassembled WGS sequence"/>
</dbReference>
<reference evidence="3" key="1">
    <citation type="journal article" date="2019" name="Int. J. Syst. Evol. Microbiol.">
        <title>The Global Catalogue of Microorganisms (GCM) 10K type strain sequencing project: providing services to taxonomists for standard genome sequencing and annotation.</title>
        <authorList>
            <consortium name="The Broad Institute Genomics Platform"/>
            <consortium name="The Broad Institute Genome Sequencing Center for Infectious Disease"/>
            <person name="Wu L."/>
            <person name="Ma J."/>
        </authorList>
    </citation>
    <scope>NUCLEOTIDE SEQUENCE [LARGE SCALE GENOMIC DNA]</scope>
    <source>
        <strain evidence="3">CGMCC 4.7304</strain>
    </source>
</reference>
<feature type="region of interest" description="Disordered" evidence="1">
    <location>
        <begin position="1"/>
        <end position="40"/>
    </location>
</feature>
<name>A0ABW0YYN7_9ACTN</name>
<evidence type="ECO:0000313" key="2">
    <source>
        <dbReference type="EMBL" id="MFC5720887.1"/>
    </source>
</evidence>